<dbReference type="EMBL" id="JBFXLU010000050">
    <property type="protein sequence ID" value="KAL2848369.1"/>
    <property type="molecule type" value="Genomic_DNA"/>
</dbReference>
<dbReference type="InterPro" id="IPR036864">
    <property type="entry name" value="Zn2-C6_fun-type_DNA-bd_sf"/>
</dbReference>
<name>A0ABR4K9B1_9EURO</name>
<dbReference type="InterPro" id="IPR007219">
    <property type="entry name" value="XnlR_reg_dom"/>
</dbReference>
<evidence type="ECO:0000256" key="3">
    <source>
        <dbReference type="ARBA" id="ARBA00023015"/>
    </source>
</evidence>
<evidence type="ECO:0000256" key="5">
    <source>
        <dbReference type="ARBA" id="ARBA00023163"/>
    </source>
</evidence>
<dbReference type="InterPro" id="IPR001138">
    <property type="entry name" value="Zn2Cys6_DnaBD"/>
</dbReference>
<dbReference type="SMART" id="SM00906">
    <property type="entry name" value="Fungal_trans"/>
    <property type="match status" value="2"/>
</dbReference>
<dbReference type="Pfam" id="PF04082">
    <property type="entry name" value="Fungal_trans"/>
    <property type="match status" value="1"/>
</dbReference>
<protein>
    <recommendedName>
        <fullName evidence="8">Zn(2)-C6 fungal-type domain-containing protein</fullName>
    </recommendedName>
</protein>
<accession>A0ABR4K9B1</accession>
<keyword evidence="5" id="KW-0804">Transcription</keyword>
<dbReference type="Proteomes" id="UP001610446">
    <property type="component" value="Unassembled WGS sequence"/>
</dbReference>
<feature type="region of interest" description="Disordered" evidence="7">
    <location>
        <begin position="612"/>
        <end position="637"/>
    </location>
</feature>
<evidence type="ECO:0000256" key="1">
    <source>
        <dbReference type="ARBA" id="ARBA00004123"/>
    </source>
</evidence>
<proteinExistence type="predicted"/>
<evidence type="ECO:0000256" key="2">
    <source>
        <dbReference type="ARBA" id="ARBA00022723"/>
    </source>
</evidence>
<keyword evidence="10" id="KW-1185">Reference proteome</keyword>
<keyword evidence="2" id="KW-0479">Metal-binding</keyword>
<evidence type="ECO:0000313" key="10">
    <source>
        <dbReference type="Proteomes" id="UP001610446"/>
    </source>
</evidence>
<dbReference type="PROSITE" id="PS50048">
    <property type="entry name" value="ZN2_CY6_FUNGAL_2"/>
    <property type="match status" value="1"/>
</dbReference>
<dbReference type="CDD" id="cd12148">
    <property type="entry name" value="fungal_TF_MHR"/>
    <property type="match status" value="1"/>
</dbReference>
<comment type="subcellular location">
    <subcellularLocation>
        <location evidence="1">Nucleus</location>
    </subcellularLocation>
</comment>
<evidence type="ECO:0000313" key="9">
    <source>
        <dbReference type="EMBL" id="KAL2848369.1"/>
    </source>
</evidence>
<keyword evidence="4" id="KW-0238">DNA-binding</keyword>
<keyword evidence="6" id="KW-0539">Nucleus</keyword>
<evidence type="ECO:0000259" key="8">
    <source>
        <dbReference type="PROSITE" id="PS50048"/>
    </source>
</evidence>
<feature type="domain" description="Zn(2)-C6 fungal-type" evidence="8">
    <location>
        <begin position="7"/>
        <end position="41"/>
    </location>
</feature>
<dbReference type="PROSITE" id="PS00463">
    <property type="entry name" value="ZN2_CY6_FUNGAL_1"/>
    <property type="match status" value="1"/>
</dbReference>
<feature type="compositionally biased region" description="Polar residues" evidence="7">
    <location>
        <begin position="612"/>
        <end position="629"/>
    </location>
</feature>
<dbReference type="CDD" id="cd00067">
    <property type="entry name" value="GAL4"/>
    <property type="match status" value="1"/>
</dbReference>
<reference evidence="9 10" key="1">
    <citation type="submission" date="2024-07" db="EMBL/GenBank/DDBJ databases">
        <title>Section-level genome sequencing and comparative genomics of Aspergillus sections Usti and Cavernicolus.</title>
        <authorList>
            <consortium name="Lawrence Berkeley National Laboratory"/>
            <person name="Nybo J.L."/>
            <person name="Vesth T.C."/>
            <person name="Theobald S."/>
            <person name="Frisvad J.C."/>
            <person name="Larsen T.O."/>
            <person name="Kjaerboelling I."/>
            <person name="Rothschild-Mancinelli K."/>
            <person name="Lyhne E.K."/>
            <person name="Kogle M.E."/>
            <person name="Barry K."/>
            <person name="Clum A."/>
            <person name="Na H."/>
            <person name="Ledsgaard L."/>
            <person name="Lin J."/>
            <person name="Lipzen A."/>
            <person name="Kuo A."/>
            <person name="Riley R."/>
            <person name="Mondo S."/>
            <person name="Labutti K."/>
            <person name="Haridas S."/>
            <person name="Pangalinan J."/>
            <person name="Salamov A.A."/>
            <person name="Simmons B.A."/>
            <person name="Magnuson J.K."/>
            <person name="Chen J."/>
            <person name="Drula E."/>
            <person name="Henrissat B."/>
            <person name="Wiebenga A."/>
            <person name="Lubbers R.J."/>
            <person name="Gomes A.C."/>
            <person name="Makela M.R."/>
            <person name="Stajich J."/>
            <person name="Grigoriev I.V."/>
            <person name="Mortensen U.H."/>
            <person name="De Vries R.P."/>
            <person name="Baker S.E."/>
            <person name="Andersen M.R."/>
        </authorList>
    </citation>
    <scope>NUCLEOTIDE SEQUENCE [LARGE SCALE GENOMIC DNA]</scope>
    <source>
        <strain evidence="9 10">CBS 123904</strain>
    </source>
</reference>
<dbReference type="PANTHER" id="PTHR46910:SF37">
    <property type="entry name" value="ZN(II)2CYS6 TRANSCRIPTION FACTOR (EUROFUNG)"/>
    <property type="match status" value="1"/>
</dbReference>
<dbReference type="Gene3D" id="4.10.240.10">
    <property type="entry name" value="Zn(2)-C6 fungal-type DNA-binding domain"/>
    <property type="match status" value="1"/>
</dbReference>
<gene>
    <name evidence="9" type="ORF">BJY01DRAFT_211920</name>
</gene>
<organism evidence="9 10">
    <name type="scientific">Aspergillus pseudoustus</name>
    <dbReference type="NCBI Taxonomy" id="1810923"/>
    <lineage>
        <taxon>Eukaryota</taxon>
        <taxon>Fungi</taxon>
        <taxon>Dikarya</taxon>
        <taxon>Ascomycota</taxon>
        <taxon>Pezizomycotina</taxon>
        <taxon>Eurotiomycetes</taxon>
        <taxon>Eurotiomycetidae</taxon>
        <taxon>Eurotiales</taxon>
        <taxon>Aspergillaceae</taxon>
        <taxon>Aspergillus</taxon>
        <taxon>Aspergillus subgen. Nidulantes</taxon>
    </lineage>
</organism>
<dbReference type="PANTHER" id="PTHR46910">
    <property type="entry name" value="TRANSCRIPTION FACTOR PDR1"/>
    <property type="match status" value="1"/>
</dbReference>
<sequence>MGLFNKACDRCRARKSRCRFTDSSDKTVCDYCRLHNLACNFSHQKRRQRRKNPDEIVRAASSPAISATIPPQSQLAPLEIAENGEIDGRPGLYIDYILDRSLSSQLSRPNSSHDQLTASSGPSPNISFFPAKRVSAISQRLGHNKLENLLEAIRAVVASKLKTSSSPIVSGLDDYFSHGAERAHQDPQQTLLKEYIHTYMTHVHPFYPFLNRLEFEKRALGPNIAQELASDKPWAALYFAVIAVGCQHNGGGTYDTRSGESWIYFEKSLAVVREIGLLRGSLTSLQALMALAIFCQAVSGFVMESPLLAEAAVLAQNLGLNRLTSSSDRSSIRTFWVLYYMEKTSCFTTRNVPTLQDCHISSPLPDQGVWSFNDYDWLFSFVRYSRLASKIHSQLMTITSVPQPWAARYRAVRYLQSELEAWRYSIPPRFRPGEPLRPRMLHEPHSVSIALRAHYYYHYAHMTLTWTLLHCESDGLDATQGMELKTELMQIARSVLELTSYIEISPATPVWILALMPLTALMILFDLVIHNPSHPETSLNLALLDIASGHFSRIEYSSSGALPGSLISEFAHLARQYISDIRHNTGRQHAYRSTARNRDLHLSQPRVAGLSFSSSMSNAQPNPPSSQTVTEDKPLSDPALQQDAVQHHQLELSTISGSVTEIEGSLPGITAMAETQDPLFFPQVNTTMDDLEFLGVDLMGLFGPAFCP</sequence>
<evidence type="ECO:0000256" key="6">
    <source>
        <dbReference type="ARBA" id="ARBA00023242"/>
    </source>
</evidence>
<dbReference type="SUPFAM" id="SSF57701">
    <property type="entry name" value="Zn2/Cys6 DNA-binding domain"/>
    <property type="match status" value="1"/>
</dbReference>
<comment type="caution">
    <text evidence="9">The sequence shown here is derived from an EMBL/GenBank/DDBJ whole genome shotgun (WGS) entry which is preliminary data.</text>
</comment>
<keyword evidence="3" id="KW-0805">Transcription regulation</keyword>
<evidence type="ECO:0000256" key="4">
    <source>
        <dbReference type="ARBA" id="ARBA00023125"/>
    </source>
</evidence>
<evidence type="ECO:0000256" key="7">
    <source>
        <dbReference type="SAM" id="MobiDB-lite"/>
    </source>
</evidence>
<dbReference type="InterPro" id="IPR050987">
    <property type="entry name" value="AtrR-like"/>
</dbReference>